<dbReference type="AlphaFoldDB" id="A0A8T0BRE2"/>
<sequence>MDEQEEFPFALIVEGKWDPKTPKLKNKLTIYFQSKKSNGGDCMVRFEVSDGNRAIVRFKTEEVRRNVLEKQGHGIKLGKDLLSLDVYLSPDEAKPSQETTPTFGAVQTEEQPQEEEKPTSSIDEADEHIEESSHTSAVIRNIQNLKIEFLNMLVENILKGTPSRKRLKSSQSVAALWLRLLAAKTQCDSLRLVQSTQCSRGKI</sequence>
<dbReference type="InterPro" id="IPR012677">
    <property type="entry name" value="Nucleotide-bd_a/b_plait_sf"/>
</dbReference>
<organism evidence="3 4">
    <name type="scientific">Silurus meridionalis</name>
    <name type="common">Southern catfish</name>
    <name type="synonym">Silurus soldatovi meridionalis</name>
    <dbReference type="NCBI Taxonomy" id="175797"/>
    <lineage>
        <taxon>Eukaryota</taxon>
        <taxon>Metazoa</taxon>
        <taxon>Chordata</taxon>
        <taxon>Craniata</taxon>
        <taxon>Vertebrata</taxon>
        <taxon>Euteleostomi</taxon>
        <taxon>Actinopterygii</taxon>
        <taxon>Neopterygii</taxon>
        <taxon>Teleostei</taxon>
        <taxon>Ostariophysi</taxon>
        <taxon>Siluriformes</taxon>
        <taxon>Siluridae</taxon>
        <taxon>Silurus</taxon>
    </lineage>
</organism>
<proteinExistence type="predicted"/>
<evidence type="ECO:0000259" key="2">
    <source>
        <dbReference type="Pfam" id="PF23222"/>
    </source>
</evidence>
<reference evidence="3" key="1">
    <citation type="submission" date="2020-08" db="EMBL/GenBank/DDBJ databases">
        <title>Chromosome-level assembly of Southern catfish (Silurus meridionalis) provides insights into visual adaptation to the nocturnal and benthic lifestyles.</title>
        <authorList>
            <person name="Zhang Y."/>
            <person name="Wang D."/>
            <person name="Peng Z."/>
        </authorList>
    </citation>
    <scope>NUCLEOTIDE SEQUENCE</scope>
    <source>
        <strain evidence="3">SWU-2019-XX</strain>
        <tissue evidence="3">Muscle</tissue>
    </source>
</reference>
<evidence type="ECO:0000313" key="4">
    <source>
        <dbReference type="Proteomes" id="UP000606274"/>
    </source>
</evidence>
<evidence type="ECO:0000313" key="3">
    <source>
        <dbReference type="EMBL" id="KAF7709882.1"/>
    </source>
</evidence>
<dbReference type="Proteomes" id="UP000606274">
    <property type="component" value="Unassembled WGS sequence"/>
</dbReference>
<dbReference type="Pfam" id="PF23222">
    <property type="entry name" value="RRM_PARP14_1"/>
    <property type="match status" value="1"/>
</dbReference>
<comment type="caution">
    <text evidence="3">The sequence shown here is derived from an EMBL/GenBank/DDBJ whole genome shotgun (WGS) entry which is preliminary data.</text>
</comment>
<feature type="region of interest" description="Disordered" evidence="1">
    <location>
        <begin position="91"/>
        <end position="135"/>
    </location>
</feature>
<protein>
    <recommendedName>
        <fullName evidence="2">PAR14-like first RRM domain-containing protein</fullName>
    </recommendedName>
</protein>
<name>A0A8T0BRE2_SILME</name>
<dbReference type="EMBL" id="JABFDY010000003">
    <property type="protein sequence ID" value="KAF7709882.1"/>
    <property type="molecule type" value="Genomic_DNA"/>
</dbReference>
<dbReference type="Gene3D" id="3.30.70.330">
    <property type="match status" value="1"/>
</dbReference>
<accession>A0A8T0BRE2</accession>
<dbReference type="InterPro" id="IPR057051">
    <property type="entry name" value="PARP14_RPM_1"/>
</dbReference>
<gene>
    <name evidence="3" type="ORF">HF521_016732</name>
</gene>
<evidence type="ECO:0000256" key="1">
    <source>
        <dbReference type="SAM" id="MobiDB-lite"/>
    </source>
</evidence>
<feature type="domain" description="PAR14-like first RRM" evidence="2">
    <location>
        <begin position="11"/>
        <end position="86"/>
    </location>
</feature>
<keyword evidence="4" id="KW-1185">Reference proteome</keyword>